<organism evidence="5 6">
    <name type="scientific">Candidatus Staskawiczbacteria bacterium RIFOXYD1_FULL_32_13</name>
    <dbReference type="NCBI Taxonomy" id="1802234"/>
    <lineage>
        <taxon>Bacteria</taxon>
        <taxon>Candidatus Staskawicziibacteriota</taxon>
    </lineage>
</organism>
<keyword evidence="2" id="KW-0547">Nucleotide-binding</keyword>
<gene>
    <name evidence="5" type="ORF">A2561_03410</name>
</gene>
<proteinExistence type="predicted"/>
<keyword evidence="1" id="KW-0813">Transport</keyword>
<dbReference type="Proteomes" id="UP000178935">
    <property type="component" value="Unassembled WGS sequence"/>
</dbReference>
<evidence type="ECO:0000256" key="1">
    <source>
        <dbReference type="ARBA" id="ARBA00022448"/>
    </source>
</evidence>
<dbReference type="Pfam" id="PF00005">
    <property type="entry name" value="ABC_tran"/>
    <property type="match status" value="1"/>
</dbReference>
<name>A0A1G2JL80_9BACT</name>
<dbReference type="GO" id="GO:0005524">
    <property type="term" value="F:ATP binding"/>
    <property type="evidence" value="ECO:0007669"/>
    <property type="project" value="UniProtKB-KW"/>
</dbReference>
<reference evidence="5 6" key="1">
    <citation type="journal article" date="2016" name="Nat. Commun.">
        <title>Thousands of microbial genomes shed light on interconnected biogeochemical processes in an aquifer system.</title>
        <authorList>
            <person name="Anantharaman K."/>
            <person name="Brown C.T."/>
            <person name="Hug L.A."/>
            <person name="Sharon I."/>
            <person name="Castelle C.J."/>
            <person name="Probst A.J."/>
            <person name="Thomas B.C."/>
            <person name="Singh A."/>
            <person name="Wilkins M.J."/>
            <person name="Karaoz U."/>
            <person name="Brodie E.L."/>
            <person name="Williams K.H."/>
            <person name="Hubbard S.S."/>
            <person name="Banfield J.F."/>
        </authorList>
    </citation>
    <scope>NUCLEOTIDE SEQUENCE [LARGE SCALE GENOMIC DNA]</scope>
</reference>
<dbReference type="EMBL" id="MHPU01000039">
    <property type="protein sequence ID" value="OGZ87713.1"/>
    <property type="molecule type" value="Genomic_DNA"/>
</dbReference>
<dbReference type="InterPro" id="IPR003439">
    <property type="entry name" value="ABC_transporter-like_ATP-bd"/>
</dbReference>
<evidence type="ECO:0000256" key="2">
    <source>
        <dbReference type="ARBA" id="ARBA00022741"/>
    </source>
</evidence>
<evidence type="ECO:0000313" key="6">
    <source>
        <dbReference type="Proteomes" id="UP000178935"/>
    </source>
</evidence>
<keyword evidence="3" id="KW-0067">ATP-binding</keyword>
<feature type="domain" description="ABC transporter" evidence="4">
    <location>
        <begin position="4"/>
        <end position="220"/>
    </location>
</feature>
<dbReference type="Gene3D" id="3.40.50.300">
    <property type="entry name" value="P-loop containing nucleotide triphosphate hydrolases"/>
    <property type="match status" value="1"/>
</dbReference>
<dbReference type="PROSITE" id="PS00211">
    <property type="entry name" value="ABC_TRANSPORTER_1"/>
    <property type="match status" value="1"/>
</dbReference>
<dbReference type="InterPro" id="IPR017871">
    <property type="entry name" value="ABC_transporter-like_CS"/>
</dbReference>
<dbReference type="AlphaFoldDB" id="A0A1G2JL80"/>
<accession>A0A1G2JL80</accession>
<dbReference type="PANTHER" id="PTHR42788">
    <property type="entry name" value="TAURINE IMPORT ATP-BINDING PROTEIN-RELATED"/>
    <property type="match status" value="1"/>
</dbReference>
<dbReference type="SMART" id="SM00382">
    <property type="entry name" value="AAA"/>
    <property type="match status" value="1"/>
</dbReference>
<evidence type="ECO:0000313" key="5">
    <source>
        <dbReference type="EMBL" id="OGZ87713.1"/>
    </source>
</evidence>
<comment type="caution">
    <text evidence="5">The sequence shown here is derived from an EMBL/GenBank/DDBJ whole genome shotgun (WGS) entry which is preliminary data.</text>
</comment>
<dbReference type="InterPro" id="IPR050166">
    <property type="entry name" value="ABC_transporter_ATP-bind"/>
</dbReference>
<dbReference type="PANTHER" id="PTHR42788:SF13">
    <property type="entry name" value="ALIPHATIC SULFONATES IMPORT ATP-BINDING PROTEIN SSUB"/>
    <property type="match status" value="1"/>
</dbReference>
<evidence type="ECO:0000259" key="4">
    <source>
        <dbReference type="PROSITE" id="PS50893"/>
    </source>
</evidence>
<dbReference type="GO" id="GO:0016887">
    <property type="term" value="F:ATP hydrolysis activity"/>
    <property type="evidence" value="ECO:0007669"/>
    <property type="project" value="InterPro"/>
</dbReference>
<dbReference type="InterPro" id="IPR027417">
    <property type="entry name" value="P-loop_NTPase"/>
</dbReference>
<dbReference type="InterPro" id="IPR003593">
    <property type="entry name" value="AAA+_ATPase"/>
</dbReference>
<protein>
    <recommendedName>
        <fullName evidence="4">ABC transporter domain-containing protein</fullName>
    </recommendedName>
</protein>
<sequence>MNHILVKNLSVNYKNFCALKSVNFDVNKGEFVAIVGKSGSGKTTFLKALAGFVPFLGQVTIPKNIGMMFQNYATFAWLTVSENIAFGLDGKNSKEQIKIIDEHLKLAELEDKRDKYPAELSGGQMQRVALARSLAHNSEVLLMDEPYGSLDAYTRDKMQQWLLNIWTKYNKTIVFVTHNIEEAIFLADRVLVLNDQKFVGEYKISFTRPRNESIKFSPEFNILRQEIFESLNQHLVS</sequence>
<dbReference type="SUPFAM" id="SSF52540">
    <property type="entry name" value="P-loop containing nucleoside triphosphate hydrolases"/>
    <property type="match status" value="1"/>
</dbReference>
<dbReference type="PROSITE" id="PS50893">
    <property type="entry name" value="ABC_TRANSPORTER_2"/>
    <property type="match status" value="1"/>
</dbReference>
<evidence type="ECO:0000256" key="3">
    <source>
        <dbReference type="ARBA" id="ARBA00022840"/>
    </source>
</evidence>